<dbReference type="EMBL" id="PXYV01000014">
    <property type="protein sequence ID" value="PSR22614.1"/>
    <property type="molecule type" value="Genomic_DNA"/>
</dbReference>
<dbReference type="Gene3D" id="2.60.300.12">
    <property type="entry name" value="HesB-like domain"/>
    <property type="match status" value="1"/>
</dbReference>
<evidence type="ECO:0000313" key="2">
    <source>
        <dbReference type="EMBL" id="PSR22614.1"/>
    </source>
</evidence>
<dbReference type="Proteomes" id="UP000241848">
    <property type="component" value="Unassembled WGS sequence"/>
</dbReference>
<dbReference type="PANTHER" id="PTHR43011">
    <property type="entry name" value="IRON-SULFUR CLUSTER ASSEMBLY 2 HOMOLOG, MITOCHONDRIAL"/>
    <property type="match status" value="1"/>
</dbReference>
<dbReference type="InterPro" id="IPR000361">
    <property type="entry name" value="ATAP_core_dom"/>
</dbReference>
<feature type="domain" description="Core" evidence="1">
    <location>
        <begin position="2"/>
        <end position="101"/>
    </location>
</feature>
<dbReference type="NCBIfam" id="TIGR00049">
    <property type="entry name" value="iron-sulfur cluster assembly accessory protein"/>
    <property type="match status" value="1"/>
</dbReference>
<organism evidence="2 3">
    <name type="scientific">Sulfobacillus acidophilus</name>
    <dbReference type="NCBI Taxonomy" id="53633"/>
    <lineage>
        <taxon>Bacteria</taxon>
        <taxon>Bacillati</taxon>
        <taxon>Bacillota</taxon>
        <taxon>Clostridia</taxon>
        <taxon>Eubacteriales</taxon>
        <taxon>Clostridiales Family XVII. Incertae Sedis</taxon>
        <taxon>Sulfobacillus</taxon>
    </lineage>
</organism>
<accession>A0A2T2WK41</accession>
<dbReference type="Pfam" id="PF01521">
    <property type="entry name" value="Fe-S_biosyn"/>
    <property type="match status" value="1"/>
</dbReference>
<dbReference type="InterPro" id="IPR035903">
    <property type="entry name" value="HesB-like_dom_sf"/>
</dbReference>
<dbReference type="PROSITE" id="PS01152">
    <property type="entry name" value="HESB"/>
    <property type="match status" value="1"/>
</dbReference>
<gene>
    <name evidence="2" type="ORF">C7B45_06045</name>
</gene>
<dbReference type="InterPro" id="IPR017870">
    <property type="entry name" value="FeS_cluster_insertion_CS"/>
</dbReference>
<dbReference type="GO" id="GO:0051537">
    <property type="term" value="F:2 iron, 2 sulfur cluster binding"/>
    <property type="evidence" value="ECO:0007669"/>
    <property type="project" value="TreeGrafter"/>
</dbReference>
<sequence>MITMTEDAVQKVQEFMASKDRSDLALRIYISKGGCSGFSYGMALDEPQADDQRYEFGPVKVVIDPGSAPLLEGVEVDYVNSLMGGGFSINNPNAVASCGCGHSFRTKDQQGAPAACSH</sequence>
<reference evidence="2 3" key="1">
    <citation type="journal article" date="2014" name="BMC Genomics">
        <title>Comparison of environmental and isolate Sulfobacillus genomes reveals diverse carbon, sulfur, nitrogen, and hydrogen metabolisms.</title>
        <authorList>
            <person name="Justice N.B."/>
            <person name="Norman A."/>
            <person name="Brown C.T."/>
            <person name="Singh A."/>
            <person name="Thomas B.C."/>
            <person name="Banfield J.F."/>
        </authorList>
    </citation>
    <scope>NUCLEOTIDE SEQUENCE [LARGE SCALE GENOMIC DNA]</scope>
    <source>
        <strain evidence="2">AMDSBA3</strain>
    </source>
</reference>
<evidence type="ECO:0000259" key="1">
    <source>
        <dbReference type="Pfam" id="PF01521"/>
    </source>
</evidence>
<comment type="caution">
    <text evidence="2">The sequence shown here is derived from an EMBL/GenBank/DDBJ whole genome shotgun (WGS) entry which is preliminary data.</text>
</comment>
<dbReference type="GO" id="GO:0016226">
    <property type="term" value="P:iron-sulfur cluster assembly"/>
    <property type="evidence" value="ECO:0007669"/>
    <property type="project" value="InterPro"/>
</dbReference>
<evidence type="ECO:0000313" key="3">
    <source>
        <dbReference type="Proteomes" id="UP000241848"/>
    </source>
</evidence>
<protein>
    <submittedName>
        <fullName evidence="2">Iron-sulfur cluster assembly accessory protein</fullName>
    </submittedName>
</protein>
<dbReference type="GO" id="GO:0005506">
    <property type="term" value="F:iron ion binding"/>
    <property type="evidence" value="ECO:0007669"/>
    <property type="project" value="TreeGrafter"/>
</dbReference>
<dbReference type="InterPro" id="IPR016092">
    <property type="entry name" value="ATAP"/>
</dbReference>
<dbReference type="SUPFAM" id="SSF89360">
    <property type="entry name" value="HesB-like domain"/>
    <property type="match status" value="1"/>
</dbReference>
<name>A0A2T2WK41_9FIRM</name>
<dbReference type="AlphaFoldDB" id="A0A2T2WK41"/>
<dbReference type="GO" id="GO:0051539">
    <property type="term" value="F:4 iron, 4 sulfur cluster binding"/>
    <property type="evidence" value="ECO:0007669"/>
    <property type="project" value="TreeGrafter"/>
</dbReference>
<dbReference type="PANTHER" id="PTHR43011:SF1">
    <property type="entry name" value="IRON-SULFUR CLUSTER ASSEMBLY 2 HOMOLOG, MITOCHONDRIAL"/>
    <property type="match status" value="1"/>
</dbReference>
<proteinExistence type="predicted"/>